<feature type="transmembrane region" description="Helical" evidence="1">
    <location>
        <begin position="76"/>
        <end position="103"/>
    </location>
</feature>
<evidence type="ECO:0000313" key="2">
    <source>
        <dbReference type="EMBL" id="ETX02693.1"/>
    </source>
</evidence>
<sequence>MVNQNSDDLDKSFYSRLNDYYKYLYEEEKEITSYLNDKAKTYLIFLTFTFTSILGAVKIFQPIISINQTELVENTLITNIVLFSFGISFFSFMISFVFTILALRLRKYEMLYDAEHFYEKALLMRNENELLQSIISNYVVSTKRDFEVNERRASLLYNALDSYIIGLILLVISATLYVIFL</sequence>
<dbReference type="EMBL" id="AZHX01001500">
    <property type="protein sequence ID" value="ETX02693.1"/>
    <property type="molecule type" value="Genomic_DNA"/>
</dbReference>
<feature type="transmembrane region" description="Helical" evidence="1">
    <location>
        <begin position="160"/>
        <end position="180"/>
    </location>
</feature>
<dbReference type="Proteomes" id="UP000019140">
    <property type="component" value="Unassembled WGS sequence"/>
</dbReference>
<organism evidence="2 3">
    <name type="scientific">Candidatus Entotheonella gemina</name>
    <dbReference type="NCBI Taxonomy" id="1429439"/>
    <lineage>
        <taxon>Bacteria</taxon>
        <taxon>Pseudomonadati</taxon>
        <taxon>Nitrospinota/Tectimicrobiota group</taxon>
        <taxon>Candidatus Tectimicrobiota</taxon>
        <taxon>Candidatus Entotheonellia</taxon>
        <taxon>Candidatus Entotheonellales</taxon>
        <taxon>Candidatus Entotheonellaceae</taxon>
        <taxon>Candidatus Entotheonella</taxon>
    </lineage>
</organism>
<feature type="transmembrane region" description="Helical" evidence="1">
    <location>
        <begin position="42"/>
        <end position="64"/>
    </location>
</feature>
<evidence type="ECO:0008006" key="4">
    <source>
        <dbReference type="Google" id="ProtNLM"/>
    </source>
</evidence>
<keyword evidence="1" id="KW-1133">Transmembrane helix</keyword>
<keyword evidence="3" id="KW-1185">Reference proteome</keyword>
<protein>
    <recommendedName>
        <fullName evidence="4">SMODS and SLOG-associating 2TM effector domain-containing protein</fullName>
    </recommendedName>
</protein>
<comment type="caution">
    <text evidence="2">The sequence shown here is derived from an EMBL/GenBank/DDBJ whole genome shotgun (WGS) entry which is preliminary data.</text>
</comment>
<gene>
    <name evidence="2" type="ORF">ETSY2_35035</name>
</gene>
<proteinExistence type="predicted"/>
<evidence type="ECO:0000256" key="1">
    <source>
        <dbReference type="SAM" id="Phobius"/>
    </source>
</evidence>
<accession>W4LXR8</accession>
<keyword evidence="1" id="KW-0472">Membrane</keyword>
<evidence type="ECO:0000313" key="3">
    <source>
        <dbReference type="Proteomes" id="UP000019140"/>
    </source>
</evidence>
<dbReference type="AlphaFoldDB" id="W4LXR8"/>
<keyword evidence="1" id="KW-0812">Transmembrane</keyword>
<dbReference type="HOGENOM" id="CLU_1486479_0_0_7"/>
<name>W4LXR8_9BACT</name>
<reference evidence="2 3" key="1">
    <citation type="journal article" date="2014" name="Nature">
        <title>An environmental bacterial taxon with a large and distinct metabolic repertoire.</title>
        <authorList>
            <person name="Wilson M.C."/>
            <person name="Mori T."/>
            <person name="Ruckert C."/>
            <person name="Uria A.R."/>
            <person name="Helf M.J."/>
            <person name="Takada K."/>
            <person name="Gernert C."/>
            <person name="Steffens U.A."/>
            <person name="Heycke N."/>
            <person name="Schmitt S."/>
            <person name="Rinke C."/>
            <person name="Helfrich E.J."/>
            <person name="Brachmann A.O."/>
            <person name="Gurgui C."/>
            <person name="Wakimoto T."/>
            <person name="Kracht M."/>
            <person name="Crusemann M."/>
            <person name="Hentschel U."/>
            <person name="Abe I."/>
            <person name="Matsunaga S."/>
            <person name="Kalinowski J."/>
            <person name="Takeyama H."/>
            <person name="Piel J."/>
        </authorList>
    </citation>
    <scope>NUCLEOTIDE SEQUENCE [LARGE SCALE GENOMIC DNA]</scope>
    <source>
        <strain evidence="3">TSY2</strain>
    </source>
</reference>